<name>A0ABT4IK71_9EURY</name>
<keyword evidence="3 7" id="KW-0235">DNA replication</keyword>
<evidence type="ECO:0000256" key="5">
    <source>
        <dbReference type="ARBA" id="ARBA00022840"/>
    </source>
</evidence>
<dbReference type="Gene3D" id="1.10.8.60">
    <property type="match status" value="1"/>
</dbReference>
<dbReference type="RefSeq" id="WP_268922370.1">
    <property type="nucleotide sequence ID" value="NZ_JAPTGC010000003.1"/>
</dbReference>
<comment type="caution">
    <text evidence="10">The sequence shown here is derived from an EMBL/GenBank/DDBJ whole genome shotgun (WGS) entry which is preliminary data.</text>
</comment>
<feature type="binding site" evidence="7">
    <location>
        <begin position="43"/>
        <end position="50"/>
    </location>
    <ligand>
        <name>ATP</name>
        <dbReference type="ChEBI" id="CHEBI:30616"/>
    </ligand>
</feature>
<dbReference type="Pfam" id="PF21960">
    <property type="entry name" value="RCF1-5-like_lid"/>
    <property type="match status" value="1"/>
</dbReference>
<dbReference type="Gene3D" id="3.40.50.300">
    <property type="entry name" value="P-loop containing nucleotide triphosphate hydrolases"/>
    <property type="match status" value="1"/>
</dbReference>
<feature type="region of interest" description="Disordered" evidence="8">
    <location>
        <begin position="427"/>
        <end position="485"/>
    </location>
</feature>
<evidence type="ECO:0000256" key="8">
    <source>
        <dbReference type="SAM" id="MobiDB-lite"/>
    </source>
</evidence>
<dbReference type="NCBIfam" id="NF003229">
    <property type="entry name" value="PRK04195.1-5"/>
    <property type="match status" value="1"/>
</dbReference>
<evidence type="ECO:0000313" key="10">
    <source>
        <dbReference type="EMBL" id="MCZ0862154.1"/>
    </source>
</evidence>
<reference evidence="10" key="1">
    <citation type="submission" date="2022-12" db="EMBL/GenBank/DDBJ databases">
        <title>Isolation and characterisation of novel Methanocorpusculum spp. from native Australian herbivores indicates the genus is ancestrally host-associated.</title>
        <authorList>
            <person name="Volmer J.G."/>
            <person name="Soo R.M."/>
            <person name="Evans P.N."/>
            <person name="Hoedt E.C."/>
            <person name="Astorga Alsina A.L."/>
            <person name="Woodcroft B.J."/>
            <person name="Tyson G.W."/>
            <person name="Hugenholtz P."/>
            <person name="Morrison M."/>
        </authorList>
    </citation>
    <scope>NUCLEOTIDE SEQUENCE</scope>
    <source>
        <strain evidence="10">CW153</strain>
    </source>
</reference>
<dbReference type="EMBL" id="JAPTGC010000003">
    <property type="protein sequence ID" value="MCZ0862154.1"/>
    <property type="molecule type" value="Genomic_DNA"/>
</dbReference>
<dbReference type="PANTHER" id="PTHR23389">
    <property type="entry name" value="CHROMOSOME TRANSMISSION FIDELITY FACTOR 18"/>
    <property type="match status" value="1"/>
</dbReference>
<evidence type="ECO:0000256" key="2">
    <source>
        <dbReference type="ARBA" id="ARBA00014793"/>
    </source>
</evidence>
<dbReference type="PANTHER" id="PTHR23389:SF6">
    <property type="entry name" value="REPLICATION FACTOR C SUBUNIT 1"/>
    <property type="match status" value="1"/>
</dbReference>
<organism evidence="10 11">
    <name type="scientific">Methanocorpusculum vombati</name>
    <dbReference type="NCBI Taxonomy" id="3002864"/>
    <lineage>
        <taxon>Archaea</taxon>
        <taxon>Methanobacteriati</taxon>
        <taxon>Methanobacteriota</taxon>
        <taxon>Stenosarchaea group</taxon>
        <taxon>Methanomicrobia</taxon>
        <taxon>Methanomicrobiales</taxon>
        <taxon>Methanocorpusculaceae</taxon>
        <taxon>Methanocorpusculum</taxon>
    </lineage>
</organism>
<protein>
    <recommendedName>
        <fullName evidence="2 7">Replication factor C large subunit</fullName>
        <shortName evidence="7">RFC large subunit</shortName>
    </recommendedName>
    <alternativeName>
        <fullName evidence="6 7">Clamp loader large subunit</fullName>
    </alternativeName>
</protein>
<dbReference type="CDD" id="cd00009">
    <property type="entry name" value="AAA"/>
    <property type="match status" value="1"/>
</dbReference>
<evidence type="ECO:0000313" key="11">
    <source>
        <dbReference type="Proteomes" id="UP001141336"/>
    </source>
</evidence>
<evidence type="ECO:0000256" key="4">
    <source>
        <dbReference type="ARBA" id="ARBA00022741"/>
    </source>
</evidence>
<evidence type="ECO:0000256" key="1">
    <source>
        <dbReference type="ARBA" id="ARBA00006878"/>
    </source>
</evidence>
<dbReference type="InterPro" id="IPR003959">
    <property type="entry name" value="ATPase_AAA_core"/>
</dbReference>
<accession>A0ABT4IK71</accession>
<dbReference type="CDD" id="cd18140">
    <property type="entry name" value="HLD_clamp_RFC"/>
    <property type="match status" value="1"/>
</dbReference>
<comment type="function">
    <text evidence="7">Part of the RFC clamp loader complex which loads the PCNA sliding clamp onto DNA.</text>
</comment>
<dbReference type="InterPro" id="IPR023935">
    <property type="entry name" value="Rep_factor-C_lsu"/>
</dbReference>
<keyword evidence="4 7" id="KW-0547">Nucleotide-binding</keyword>
<keyword evidence="5 7" id="KW-0067">ATP-binding</keyword>
<dbReference type="SMART" id="SM00382">
    <property type="entry name" value="AAA"/>
    <property type="match status" value="1"/>
</dbReference>
<dbReference type="Pfam" id="PF00004">
    <property type="entry name" value="AAA"/>
    <property type="match status" value="1"/>
</dbReference>
<dbReference type="Proteomes" id="UP001141336">
    <property type="component" value="Unassembled WGS sequence"/>
</dbReference>
<keyword evidence="11" id="KW-1185">Reference proteome</keyword>
<feature type="compositionally biased region" description="Basic and acidic residues" evidence="8">
    <location>
        <begin position="429"/>
        <end position="446"/>
    </location>
</feature>
<dbReference type="InterPro" id="IPR047854">
    <property type="entry name" value="RFC_lid"/>
</dbReference>
<evidence type="ECO:0000256" key="3">
    <source>
        <dbReference type="ARBA" id="ARBA00022705"/>
    </source>
</evidence>
<gene>
    <name evidence="7" type="primary">rfcL</name>
    <name evidence="10" type="ORF">O0S09_02645</name>
</gene>
<sequence length="485" mass="53363">MDWAERYRPEHLADILGNNAAVRQMTDWARNWTPDSRPLLITGKPGIGKTSAALALARDMNWEVLELNASDARTKTVIERVAGNSATTTSLFGAERKLIIIDEADNLEGNADRGGARAIAEILKGARQPVILIANDAYGVSDSIRKLCDPVPFRAITAATLEKRMREICAKEEISCGSDALTAIAESSAGDMRSAVNMLFASATGKTAIAADDINTSQKDERASIFDLVAGVYAGAPDAKIQKLSRECEEKPDTVMQWIEESAATVANPHQRRGAYAALSRGDIYLGRTMRRQYYTLWRYATSLMTSGVAKEFAGAGFRPRIMPPSRWRRMGTAKKQKTVRRTLAAKLGEGYSIPDAQIQKIYLDLLSRFAADAPLAFCERHDLDADQLTILLHDKTEAAAVFKEAQKIAKEKETKMKKVSAAKRAAARKAEEERAAELERFRRENPPVPLVPQPEPAAESGTETLASFEEEKKKAPTQATLDFF</sequence>
<comment type="subunit">
    <text evidence="7">Heteromultimer composed of small subunits (RfcS) and large subunits (RfcL).</text>
</comment>
<feature type="domain" description="AAA+ ATPase" evidence="9">
    <location>
        <begin position="35"/>
        <end position="157"/>
    </location>
</feature>
<feature type="compositionally biased region" description="Pro residues" evidence="8">
    <location>
        <begin position="447"/>
        <end position="456"/>
    </location>
</feature>
<comment type="similarity">
    <text evidence="1 7">Belongs to the activator 1 small subunits family. RfcL subfamily.</text>
</comment>
<dbReference type="InterPro" id="IPR003593">
    <property type="entry name" value="AAA+_ATPase"/>
</dbReference>
<dbReference type="SUPFAM" id="SSF52540">
    <property type="entry name" value="P-loop containing nucleoside triphosphate hydrolases"/>
    <property type="match status" value="1"/>
</dbReference>
<dbReference type="HAMAP" id="MF_01508">
    <property type="entry name" value="RfcL"/>
    <property type="match status" value="1"/>
</dbReference>
<evidence type="ECO:0000256" key="6">
    <source>
        <dbReference type="ARBA" id="ARBA00032141"/>
    </source>
</evidence>
<evidence type="ECO:0000259" key="9">
    <source>
        <dbReference type="SMART" id="SM00382"/>
    </source>
</evidence>
<dbReference type="NCBIfam" id="NF003232">
    <property type="entry name" value="PRK04195.2-2"/>
    <property type="match status" value="1"/>
</dbReference>
<evidence type="ECO:0000256" key="7">
    <source>
        <dbReference type="HAMAP-Rule" id="MF_01508"/>
    </source>
</evidence>
<proteinExistence type="inferred from homology"/>
<dbReference type="InterPro" id="IPR027417">
    <property type="entry name" value="P-loop_NTPase"/>
</dbReference>